<name>F3FZ48_PSESX</name>
<dbReference type="EMBL" id="AEAH01003685">
    <property type="protein sequence ID" value="EGH35490.1"/>
    <property type="molecule type" value="Genomic_DNA"/>
</dbReference>
<protein>
    <submittedName>
        <fullName evidence="1">Orn/DAP/Arg decarboxylase 2:Orn/DAP/Arg decarboxylase 2</fullName>
    </submittedName>
</protein>
<evidence type="ECO:0000313" key="1">
    <source>
        <dbReference type="EMBL" id="EGH35490.1"/>
    </source>
</evidence>
<feature type="non-terminal residue" evidence="1">
    <location>
        <position position="45"/>
    </location>
</feature>
<organism evidence="1 2">
    <name type="scientific">Pseudomonas syringae pv. japonica str. M301072</name>
    <dbReference type="NCBI Taxonomy" id="629262"/>
    <lineage>
        <taxon>Bacteria</taxon>
        <taxon>Pseudomonadati</taxon>
        <taxon>Pseudomonadota</taxon>
        <taxon>Gammaproteobacteria</taxon>
        <taxon>Pseudomonadales</taxon>
        <taxon>Pseudomonadaceae</taxon>
        <taxon>Pseudomonas</taxon>
        <taxon>Pseudomonas syringae</taxon>
    </lineage>
</organism>
<evidence type="ECO:0000313" key="2">
    <source>
        <dbReference type="Proteomes" id="UP000004471"/>
    </source>
</evidence>
<sequence length="45" mass="4875">VYFLKGLVLLHQLAEQAGRVQPVFLRINPQLPAAQSSRLAMAGTA</sequence>
<proteinExistence type="predicted"/>
<accession>F3FZ48</accession>
<dbReference type="AlphaFoldDB" id="F3FZ48"/>
<gene>
    <name evidence="1" type="ORF">PSYJA_43336</name>
</gene>
<comment type="caution">
    <text evidence="1">The sequence shown here is derived from an EMBL/GenBank/DDBJ whole genome shotgun (WGS) entry which is preliminary data.</text>
</comment>
<dbReference type="Proteomes" id="UP000004471">
    <property type="component" value="Unassembled WGS sequence"/>
</dbReference>
<feature type="non-terminal residue" evidence="1">
    <location>
        <position position="1"/>
    </location>
</feature>
<reference evidence="1 2" key="1">
    <citation type="journal article" date="2011" name="PLoS Pathog.">
        <title>Dynamic evolution of pathogenicity revealed by sequencing and comparative genomics of 19 Pseudomonas syringae isolates.</title>
        <authorList>
            <person name="Baltrus D.A."/>
            <person name="Nishimura M.T."/>
            <person name="Romanchuk A."/>
            <person name="Chang J.H."/>
            <person name="Mukhtar M.S."/>
            <person name="Cherkis K."/>
            <person name="Roach J."/>
            <person name="Grant S.R."/>
            <person name="Jones C.D."/>
            <person name="Dangl J.L."/>
        </authorList>
    </citation>
    <scope>NUCLEOTIDE SEQUENCE [LARGE SCALE GENOMIC DNA]</scope>
    <source>
        <strain evidence="2">M301072PT</strain>
    </source>
</reference>